<evidence type="ECO:0000256" key="1">
    <source>
        <dbReference type="ARBA" id="ARBA00004141"/>
    </source>
</evidence>
<dbReference type="EMBL" id="JBHRYE010000013">
    <property type="protein sequence ID" value="MFC3671688.1"/>
    <property type="molecule type" value="Genomic_DNA"/>
</dbReference>
<evidence type="ECO:0000313" key="9">
    <source>
        <dbReference type="Proteomes" id="UP001595683"/>
    </source>
</evidence>
<feature type="transmembrane region" description="Helical" evidence="7">
    <location>
        <begin position="74"/>
        <end position="94"/>
    </location>
</feature>
<evidence type="ECO:0000256" key="3">
    <source>
        <dbReference type="ARBA" id="ARBA00022692"/>
    </source>
</evidence>
<keyword evidence="9" id="KW-1185">Reference proteome</keyword>
<feature type="transmembrane region" description="Helical" evidence="7">
    <location>
        <begin position="250"/>
        <end position="269"/>
    </location>
</feature>
<dbReference type="InterPro" id="IPR007688">
    <property type="entry name" value="Conjugal_tfr_TrbL/VirB6"/>
</dbReference>
<evidence type="ECO:0000256" key="2">
    <source>
        <dbReference type="ARBA" id="ARBA00007802"/>
    </source>
</evidence>
<proteinExistence type="inferred from homology"/>
<evidence type="ECO:0000256" key="7">
    <source>
        <dbReference type="SAM" id="Phobius"/>
    </source>
</evidence>
<comment type="similarity">
    <text evidence="2">Belongs to the TrbL/VirB6 family.</text>
</comment>
<protein>
    <submittedName>
        <fullName evidence="8">Type IV secretion system protein</fullName>
    </submittedName>
</protein>
<evidence type="ECO:0000256" key="5">
    <source>
        <dbReference type="ARBA" id="ARBA00023136"/>
    </source>
</evidence>
<evidence type="ECO:0000256" key="6">
    <source>
        <dbReference type="SAM" id="MobiDB-lite"/>
    </source>
</evidence>
<feature type="transmembrane region" description="Helical" evidence="7">
    <location>
        <begin position="164"/>
        <end position="197"/>
    </location>
</feature>
<dbReference type="RefSeq" id="WP_191324354.1">
    <property type="nucleotide sequence ID" value="NZ_BMZP01000008.1"/>
</dbReference>
<dbReference type="Proteomes" id="UP001595683">
    <property type="component" value="Unassembled WGS sequence"/>
</dbReference>
<comment type="caution">
    <text evidence="8">The sequence shown here is derived from an EMBL/GenBank/DDBJ whole genome shotgun (WGS) entry which is preliminary data.</text>
</comment>
<evidence type="ECO:0000256" key="4">
    <source>
        <dbReference type="ARBA" id="ARBA00022989"/>
    </source>
</evidence>
<comment type="subcellular location">
    <subcellularLocation>
        <location evidence="1">Membrane</location>
        <topology evidence="1">Multi-pass membrane protein</topology>
    </subcellularLocation>
</comment>
<accession>A0ABV7V2Q8</accession>
<keyword evidence="5 7" id="KW-0472">Membrane</keyword>
<feature type="region of interest" description="Disordered" evidence="6">
    <location>
        <begin position="349"/>
        <end position="385"/>
    </location>
</feature>
<sequence>MSCPAISTQDGGTIASALDAVDCLSAHATADAFARLFGSHGGLTVALTMGLTIYVALMAIGLMTGRVSLGLSSLSPRMMALGLALTFATSWMAYQNVVWALLSGGPDQVAGLVLGTRGSASHAFAQHLDQLFDAVSEAAERAHAAQGDAKGTTPGDMLSYAAMLLLLGTVGVLVTSRIALAALLAVGPVFLILALFSGTRGLFEGWVKGAVLFALVPLFTVLIGAGALAMADPVVADLGAGDVDMRSATAVFLVAAVHCALMIMVLKVATTLVSGWRLGALVAPWLGERGEAAPRAMPPGVAPPTFVPGQGGPTSVAGPQNTPPRDPRVHAILAALAPPAVIALPAAPPSSRSAIMPPPGQPALPSGVNRAQALGRSLNAVETSR</sequence>
<gene>
    <name evidence="8" type="ORF">ACFOOT_09625</name>
</gene>
<reference evidence="9" key="1">
    <citation type="journal article" date="2019" name="Int. J. Syst. Evol. Microbiol.">
        <title>The Global Catalogue of Microorganisms (GCM) 10K type strain sequencing project: providing services to taxonomists for standard genome sequencing and annotation.</title>
        <authorList>
            <consortium name="The Broad Institute Genomics Platform"/>
            <consortium name="The Broad Institute Genome Sequencing Center for Infectious Disease"/>
            <person name="Wu L."/>
            <person name="Ma J."/>
        </authorList>
    </citation>
    <scope>NUCLEOTIDE SEQUENCE [LARGE SCALE GENOMIC DNA]</scope>
    <source>
        <strain evidence="9">KCTC 42224</strain>
    </source>
</reference>
<evidence type="ECO:0000313" key="8">
    <source>
        <dbReference type="EMBL" id="MFC3671688.1"/>
    </source>
</evidence>
<keyword evidence="4 7" id="KW-1133">Transmembrane helix</keyword>
<dbReference type="Pfam" id="PF04610">
    <property type="entry name" value="TrbL"/>
    <property type="match status" value="1"/>
</dbReference>
<name>A0ABV7V2Q8_9SPHN</name>
<organism evidence="8 9">
    <name type="scientific">Novosphingobium pokkalii</name>
    <dbReference type="NCBI Taxonomy" id="1770194"/>
    <lineage>
        <taxon>Bacteria</taxon>
        <taxon>Pseudomonadati</taxon>
        <taxon>Pseudomonadota</taxon>
        <taxon>Alphaproteobacteria</taxon>
        <taxon>Sphingomonadales</taxon>
        <taxon>Sphingomonadaceae</taxon>
        <taxon>Novosphingobium</taxon>
    </lineage>
</organism>
<keyword evidence="3 7" id="KW-0812">Transmembrane</keyword>
<feature type="transmembrane region" description="Helical" evidence="7">
    <location>
        <begin position="209"/>
        <end position="230"/>
    </location>
</feature>
<feature type="transmembrane region" description="Helical" evidence="7">
    <location>
        <begin position="43"/>
        <end position="62"/>
    </location>
</feature>